<reference evidence="2" key="1">
    <citation type="journal article" date="2023" name="Insect Mol. Biol.">
        <title>Genome sequencing provides insights into the evolution of gene families encoding plant cell wall-degrading enzymes in longhorned beetles.</title>
        <authorList>
            <person name="Shin N.R."/>
            <person name="Okamura Y."/>
            <person name="Kirsch R."/>
            <person name="Pauchet Y."/>
        </authorList>
    </citation>
    <scope>NUCLEOTIDE SEQUENCE</scope>
    <source>
        <strain evidence="2">AMC_N1</strain>
    </source>
</reference>
<evidence type="ECO:0000313" key="3">
    <source>
        <dbReference type="Proteomes" id="UP001162162"/>
    </source>
</evidence>
<dbReference type="Proteomes" id="UP001162162">
    <property type="component" value="Unassembled WGS sequence"/>
</dbReference>
<organism evidence="2 3">
    <name type="scientific">Aromia moschata</name>
    <dbReference type="NCBI Taxonomy" id="1265417"/>
    <lineage>
        <taxon>Eukaryota</taxon>
        <taxon>Metazoa</taxon>
        <taxon>Ecdysozoa</taxon>
        <taxon>Arthropoda</taxon>
        <taxon>Hexapoda</taxon>
        <taxon>Insecta</taxon>
        <taxon>Pterygota</taxon>
        <taxon>Neoptera</taxon>
        <taxon>Endopterygota</taxon>
        <taxon>Coleoptera</taxon>
        <taxon>Polyphaga</taxon>
        <taxon>Cucujiformia</taxon>
        <taxon>Chrysomeloidea</taxon>
        <taxon>Cerambycidae</taxon>
        <taxon>Cerambycinae</taxon>
        <taxon>Callichromatini</taxon>
        <taxon>Aromia</taxon>
    </lineage>
</organism>
<name>A0AAV8Y4L1_9CUCU</name>
<evidence type="ECO:0000313" key="2">
    <source>
        <dbReference type="EMBL" id="KAJ8946362.1"/>
    </source>
</evidence>
<evidence type="ECO:0000256" key="1">
    <source>
        <dbReference type="SAM" id="MobiDB-lite"/>
    </source>
</evidence>
<keyword evidence="3" id="KW-1185">Reference proteome</keyword>
<feature type="compositionally biased region" description="Polar residues" evidence="1">
    <location>
        <begin position="59"/>
        <end position="69"/>
    </location>
</feature>
<protein>
    <submittedName>
        <fullName evidence="2">Uncharacterized protein</fullName>
    </submittedName>
</protein>
<comment type="caution">
    <text evidence="2">The sequence shown here is derived from an EMBL/GenBank/DDBJ whole genome shotgun (WGS) entry which is preliminary data.</text>
</comment>
<feature type="region of interest" description="Disordered" evidence="1">
    <location>
        <begin position="59"/>
        <end position="101"/>
    </location>
</feature>
<accession>A0AAV8Y4L1</accession>
<proteinExistence type="predicted"/>
<dbReference type="EMBL" id="JAPWTK010000188">
    <property type="protein sequence ID" value="KAJ8946362.1"/>
    <property type="molecule type" value="Genomic_DNA"/>
</dbReference>
<sequence>MPNMFEYSEPVNTVTDVLTETTAYYLNASYYQYMLNLHKHQVTSKAYFKKPFKISESRLSTLPSNTNSPAIKERKTMESNPSKNKGTVLVETDSSGGSISE</sequence>
<gene>
    <name evidence="2" type="ORF">NQ318_010127</name>
</gene>
<feature type="compositionally biased region" description="Polar residues" evidence="1">
    <location>
        <begin position="92"/>
        <end position="101"/>
    </location>
</feature>
<dbReference type="AlphaFoldDB" id="A0AAV8Y4L1"/>